<dbReference type="SUPFAM" id="SSF109604">
    <property type="entry name" value="HD-domain/PDEase-like"/>
    <property type="match status" value="1"/>
</dbReference>
<dbReference type="GO" id="GO:0046872">
    <property type="term" value="F:metal ion binding"/>
    <property type="evidence" value="ECO:0007669"/>
    <property type="project" value="UniProtKB-KW"/>
</dbReference>
<reference evidence="7" key="1">
    <citation type="submission" date="2021-02" db="EMBL/GenBank/DDBJ databases">
        <authorList>
            <person name="Dougan E. K."/>
            <person name="Rhodes N."/>
            <person name="Thang M."/>
            <person name="Chan C."/>
        </authorList>
    </citation>
    <scope>NUCLEOTIDE SEQUENCE</scope>
</reference>
<dbReference type="PROSITE" id="PS51845">
    <property type="entry name" value="PDEASE_I_2"/>
    <property type="match status" value="1"/>
</dbReference>
<organism evidence="7 8">
    <name type="scientific">Symbiodinium natans</name>
    <dbReference type="NCBI Taxonomy" id="878477"/>
    <lineage>
        <taxon>Eukaryota</taxon>
        <taxon>Sar</taxon>
        <taxon>Alveolata</taxon>
        <taxon>Dinophyceae</taxon>
        <taxon>Suessiales</taxon>
        <taxon>Symbiodiniaceae</taxon>
        <taxon>Symbiodinium</taxon>
    </lineage>
</organism>
<protein>
    <recommendedName>
        <fullName evidence="3">Phosphodiesterase</fullName>
        <ecNumber evidence="3">3.1.4.-</ecNumber>
    </recommendedName>
</protein>
<dbReference type="OrthoDB" id="189220at2759"/>
<dbReference type="InterPro" id="IPR003607">
    <property type="entry name" value="HD/PDEase_dom"/>
</dbReference>
<proteinExistence type="inferred from homology"/>
<dbReference type="PANTHER" id="PTHR11347">
    <property type="entry name" value="CYCLIC NUCLEOTIDE PHOSPHODIESTERASE"/>
    <property type="match status" value="1"/>
</dbReference>
<feature type="region of interest" description="Disordered" evidence="4">
    <location>
        <begin position="1"/>
        <end position="42"/>
    </location>
</feature>
<keyword evidence="8" id="KW-1185">Reference proteome</keyword>
<name>A0A812T8H3_9DINO</name>
<feature type="transmembrane region" description="Helical" evidence="5">
    <location>
        <begin position="252"/>
        <end position="274"/>
    </location>
</feature>
<comment type="similarity">
    <text evidence="3">Belongs to the cyclic nucleotide phosphodiesterase family.</text>
</comment>
<keyword evidence="2 3" id="KW-0378">Hydrolase</keyword>
<feature type="region of interest" description="Disordered" evidence="4">
    <location>
        <begin position="738"/>
        <end position="768"/>
    </location>
</feature>
<dbReference type="InterPro" id="IPR023174">
    <property type="entry name" value="PDEase_CS"/>
</dbReference>
<keyword evidence="5" id="KW-0812">Transmembrane</keyword>
<keyword evidence="1 3" id="KW-0479">Metal-binding</keyword>
<feature type="domain" description="PDEase" evidence="6">
    <location>
        <begin position="515"/>
        <end position="885"/>
    </location>
</feature>
<feature type="compositionally biased region" description="Polar residues" evidence="4">
    <location>
        <begin position="738"/>
        <end position="751"/>
    </location>
</feature>
<keyword evidence="5" id="KW-1133">Transmembrane helix</keyword>
<dbReference type="EC" id="3.1.4.-" evidence="3"/>
<evidence type="ECO:0000256" key="4">
    <source>
        <dbReference type="SAM" id="MobiDB-lite"/>
    </source>
</evidence>
<dbReference type="EMBL" id="CAJNDS010002530">
    <property type="protein sequence ID" value="CAE7513943.1"/>
    <property type="molecule type" value="Genomic_DNA"/>
</dbReference>
<evidence type="ECO:0000256" key="5">
    <source>
        <dbReference type="SAM" id="Phobius"/>
    </source>
</evidence>
<dbReference type="InterPro" id="IPR002073">
    <property type="entry name" value="PDEase_catalytic_dom"/>
</dbReference>
<evidence type="ECO:0000256" key="2">
    <source>
        <dbReference type="ARBA" id="ARBA00022801"/>
    </source>
</evidence>
<dbReference type="GO" id="GO:0007165">
    <property type="term" value="P:signal transduction"/>
    <property type="evidence" value="ECO:0007669"/>
    <property type="project" value="InterPro"/>
</dbReference>
<feature type="transmembrane region" description="Helical" evidence="5">
    <location>
        <begin position="382"/>
        <end position="408"/>
    </location>
</feature>
<evidence type="ECO:0000313" key="7">
    <source>
        <dbReference type="EMBL" id="CAE7513943.1"/>
    </source>
</evidence>
<feature type="compositionally biased region" description="Basic and acidic residues" evidence="4">
    <location>
        <begin position="16"/>
        <end position="25"/>
    </location>
</feature>
<feature type="compositionally biased region" description="Polar residues" evidence="4">
    <location>
        <begin position="1"/>
        <end position="11"/>
    </location>
</feature>
<evidence type="ECO:0000313" key="8">
    <source>
        <dbReference type="Proteomes" id="UP000604046"/>
    </source>
</evidence>
<evidence type="ECO:0000256" key="1">
    <source>
        <dbReference type="ARBA" id="ARBA00022723"/>
    </source>
</evidence>
<evidence type="ECO:0000259" key="6">
    <source>
        <dbReference type="PROSITE" id="PS51845"/>
    </source>
</evidence>
<dbReference type="GO" id="GO:0004114">
    <property type="term" value="F:3',5'-cyclic-nucleotide phosphodiesterase activity"/>
    <property type="evidence" value="ECO:0007669"/>
    <property type="project" value="InterPro"/>
</dbReference>
<dbReference type="AlphaFoldDB" id="A0A812T8H3"/>
<dbReference type="Pfam" id="PF00233">
    <property type="entry name" value="PDEase_I"/>
    <property type="match status" value="1"/>
</dbReference>
<comment type="caution">
    <text evidence="7">The sequence shown here is derived from an EMBL/GenBank/DDBJ whole genome shotgun (WGS) entry which is preliminary data.</text>
</comment>
<dbReference type="Proteomes" id="UP000604046">
    <property type="component" value="Unassembled WGS sequence"/>
</dbReference>
<dbReference type="CDD" id="cd00077">
    <property type="entry name" value="HDc"/>
    <property type="match status" value="1"/>
</dbReference>
<accession>A0A812T8H3</accession>
<evidence type="ECO:0000256" key="3">
    <source>
        <dbReference type="RuleBase" id="RU363067"/>
    </source>
</evidence>
<comment type="cofactor">
    <cofactor evidence="3">
        <name>a divalent metal cation</name>
        <dbReference type="ChEBI" id="CHEBI:60240"/>
    </cofactor>
    <text evidence="3">Binds 2 divalent metal cations per subunit. Site 1 may preferentially bind zinc ions, while site 2 has a preference for magnesium and/or manganese ions.</text>
</comment>
<sequence>MESWTPQSSASVEPMGFDRPKKLESKPGPGTTKRSKVPRVSTAPLAEDTKNVGICNWGYQLRSALQGSDFYNSSFAWRVRHLMQSRCCSTTMMLALAVALVLPDLSKLMDVAENVLPDAVMTTSMALFTFELVALSLTDANYLFSFFQCMDMVGTASMVFDISFLLGADVTEPTLPDQETAQSRVMLLRASRAARVGARAGRLTRILRLCRCLIDLDDDDVNGKRSRKTDPEQLRDEANPKRNIAKVISVRLGNLLATRVASLTIFLAMVMPLFDVMAFPQKDLSLDAWVQEVSHTNQHDEAATVAELRKMAKFFAHHSYGPFAACRGHLEGHHPNNFVCSKWYQDWGQVNSAPVRNASSWMVRTSTFQVTFDMSRPVKVKAAVALFSMFFTVCIMLCFSIALSSVVTDLAVTPLERMLGTVREIAATVFRFSSIVIGQEEEEDSQSETTDIDNAGEMILLEKVVEKLSAIAAVHASVEQVLDTQDMDEEDIGILSMLHGERTNRASQMSLPLDKERSQSRILRITPDLSLEANGVDEETYNSLRFNVFDLTPFHLSKIAFRTMFSHASSSAIFCGADGEEALLRSFIAAVQKGYPENPFHNFGHAVDVQTTIVKMMKQTEAEDFLSHLEQCSLVVAGLGHDIGHPGLNNGFLSEVGHELAIKYNDRSPLENMHCSVLYQLLAKPETELFGSLSDDDYKEVRRICVETILHTDMACHQNMVKDLNLLYQIHAEALRQSASPQSTRASTRQSIARPGRRRRSMLEGATDPSQIFAAPEHKMLVMESLLHSADVSNPAREWPVTQMWAEKCLEEFFAQGDQERSRGIPVQFLNDRQKLNRPHSQIGFIEFMIAPLVAAQIWLWPNLFEYGSCLAMNIGMWQELWEVETDPSEDELEKARPVQHVGRVGKHAGGGHACAPVWTWVTVCACACIRDIRACGAWVCLCVFVCVCVRVSTPDCQGLGRDFGNTTAGGWGGGGGVA</sequence>
<dbReference type="InterPro" id="IPR036971">
    <property type="entry name" value="PDEase_catalytic_dom_sf"/>
</dbReference>
<dbReference type="PROSITE" id="PS00126">
    <property type="entry name" value="PDEASE_I_1"/>
    <property type="match status" value="1"/>
</dbReference>
<dbReference type="Gene3D" id="1.10.1300.10">
    <property type="entry name" value="3'5'-cyclic nucleotide phosphodiesterase, catalytic domain"/>
    <property type="match status" value="1"/>
</dbReference>
<gene>
    <name evidence="7" type="primary">PDE9A</name>
    <name evidence="7" type="ORF">SNAT2548_LOCUS28767</name>
</gene>
<dbReference type="SMART" id="SM00471">
    <property type="entry name" value="HDc"/>
    <property type="match status" value="1"/>
</dbReference>
<keyword evidence="5" id="KW-0472">Membrane</keyword>